<dbReference type="AlphaFoldDB" id="A0A5C5TVM6"/>
<protein>
    <recommendedName>
        <fullName evidence="3">Toxin</fullName>
    </recommendedName>
</protein>
<evidence type="ECO:0000313" key="4">
    <source>
        <dbReference type="EMBL" id="TWT17270.1"/>
    </source>
</evidence>
<dbReference type="InterPro" id="IPR035093">
    <property type="entry name" value="RelE/ParE_toxin_dom_sf"/>
</dbReference>
<keyword evidence="5" id="KW-1185">Reference proteome</keyword>
<evidence type="ECO:0000256" key="2">
    <source>
        <dbReference type="ARBA" id="ARBA00022649"/>
    </source>
</evidence>
<keyword evidence="2" id="KW-1277">Toxin-antitoxin system</keyword>
<evidence type="ECO:0000313" key="5">
    <source>
        <dbReference type="Proteomes" id="UP000319980"/>
    </source>
</evidence>
<dbReference type="InterPro" id="IPR007712">
    <property type="entry name" value="RelE/ParE_toxin"/>
</dbReference>
<dbReference type="OrthoDB" id="516834at2"/>
<evidence type="ECO:0000256" key="1">
    <source>
        <dbReference type="ARBA" id="ARBA00006226"/>
    </source>
</evidence>
<dbReference type="EMBL" id="VOHK01000011">
    <property type="protein sequence ID" value="TWT17270.1"/>
    <property type="molecule type" value="Genomic_DNA"/>
</dbReference>
<dbReference type="Gene3D" id="3.30.2310.20">
    <property type="entry name" value="RelE-like"/>
    <property type="match status" value="1"/>
</dbReference>
<name>A0A5C5TVM6_9GAMM</name>
<dbReference type="Proteomes" id="UP000319980">
    <property type="component" value="Unassembled WGS sequence"/>
</dbReference>
<dbReference type="PIRSF" id="PIRSF029218">
    <property type="entry name" value="ParE"/>
    <property type="match status" value="1"/>
</dbReference>
<accession>A0A5C5TVM6</accession>
<gene>
    <name evidence="4" type="ORF">FQY83_17120</name>
</gene>
<dbReference type="RefSeq" id="WP_146389387.1">
    <property type="nucleotide sequence ID" value="NZ_VOHK01000011.1"/>
</dbReference>
<organism evidence="4 5">
    <name type="scientific">Luteimonas marina</name>
    <dbReference type="NCBI Taxonomy" id="488485"/>
    <lineage>
        <taxon>Bacteria</taxon>
        <taxon>Pseudomonadati</taxon>
        <taxon>Pseudomonadota</taxon>
        <taxon>Gammaproteobacteria</taxon>
        <taxon>Lysobacterales</taxon>
        <taxon>Lysobacteraceae</taxon>
        <taxon>Luteimonas</taxon>
    </lineage>
</organism>
<dbReference type="PANTHER" id="PTHR33755">
    <property type="entry name" value="TOXIN PARE1-RELATED"/>
    <property type="match status" value="1"/>
</dbReference>
<sequence length="99" mass="11622">MRRFDLTRSAKADLKSIARFTQSRWSVRQRNAYLKEMDQVFRSLAEQPQMGRPCDEIREGYRKLPHGAHVIYYRQPTEDEVLIVRILHGTMDVDSNIGA</sequence>
<evidence type="ECO:0000256" key="3">
    <source>
        <dbReference type="PIRNR" id="PIRNR029218"/>
    </source>
</evidence>
<dbReference type="PANTHER" id="PTHR33755:SF9">
    <property type="entry name" value="TOXIN PARE1"/>
    <property type="match status" value="1"/>
</dbReference>
<comment type="similarity">
    <text evidence="1 3">Belongs to the RelE toxin family.</text>
</comment>
<dbReference type="Pfam" id="PF05016">
    <property type="entry name" value="ParE_toxin"/>
    <property type="match status" value="1"/>
</dbReference>
<proteinExistence type="inferred from homology"/>
<comment type="caution">
    <text evidence="4">The sequence shown here is derived from an EMBL/GenBank/DDBJ whole genome shotgun (WGS) entry which is preliminary data.</text>
</comment>
<dbReference type="InterPro" id="IPR028344">
    <property type="entry name" value="ParE1/4"/>
</dbReference>
<dbReference type="InterPro" id="IPR051803">
    <property type="entry name" value="TA_system_RelE-like_toxin"/>
</dbReference>
<reference evidence="4 5" key="1">
    <citation type="journal article" date="2008" name="Int. J. Syst. Evol. Microbiol.">
        <title>Luteimonas marina sp. nov., isolated from seawater.</title>
        <authorList>
            <person name="Baik K.S."/>
            <person name="Park S.C."/>
            <person name="Kim M.S."/>
            <person name="Kim E.M."/>
            <person name="Park C."/>
            <person name="Chun J."/>
            <person name="Seong C.N."/>
        </authorList>
    </citation>
    <scope>NUCLEOTIDE SEQUENCE [LARGE SCALE GENOMIC DNA]</scope>
    <source>
        <strain evidence="4 5">FR1330</strain>
    </source>
</reference>